<dbReference type="Proteomes" id="UP000288947">
    <property type="component" value="Chromosome"/>
</dbReference>
<dbReference type="SMART" id="SM00028">
    <property type="entry name" value="TPR"/>
    <property type="match status" value="1"/>
</dbReference>
<sequence length="61" mass="6967">MVTFKKTASERLEEGDALYDAGLYEEAIECYDQAIKLEPENINTLILKSTVLARVRKFDGR</sequence>
<gene>
    <name evidence="2" type="ORF">CBS1_07740</name>
</gene>
<protein>
    <submittedName>
        <fullName evidence="2">Tetratricopeptide repeat protein</fullName>
    </submittedName>
</protein>
<dbReference type="RefSeq" id="WP_090223112.1">
    <property type="nucleotide sequence ID" value="NZ_CP026721.1"/>
</dbReference>
<keyword evidence="1" id="KW-0802">TPR repeat</keyword>
<dbReference type="InterPro" id="IPR011990">
    <property type="entry name" value="TPR-like_helical_dom_sf"/>
</dbReference>
<dbReference type="SUPFAM" id="SSF48452">
    <property type="entry name" value="TPR-like"/>
    <property type="match status" value="1"/>
</dbReference>
<evidence type="ECO:0000313" key="3">
    <source>
        <dbReference type="Proteomes" id="UP000288947"/>
    </source>
</evidence>
<dbReference type="EMBL" id="CP026721">
    <property type="protein sequence ID" value="QAV33621.1"/>
    <property type="molecule type" value="Genomic_DNA"/>
</dbReference>
<dbReference type="Pfam" id="PF13414">
    <property type="entry name" value="TPR_11"/>
    <property type="match status" value="1"/>
</dbReference>
<evidence type="ECO:0000256" key="1">
    <source>
        <dbReference type="PROSITE-ProRule" id="PRU00339"/>
    </source>
</evidence>
<organism evidence="2 3">
    <name type="scientific">Fervidobacterium changbaicum</name>
    <dbReference type="NCBI Taxonomy" id="310769"/>
    <lineage>
        <taxon>Bacteria</taxon>
        <taxon>Thermotogati</taxon>
        <taxon>Thermotogota</taxon>
        <taxon>Thermotogae</taxon>
        <taxon>Thermotogales</taxon>
        <taxon>Fervidobacteriaceae</taxon>
        <taxon>Fervidobacterium</taxon>
    </lineage>
</organism>
<feature type="repeat" description="TPR" evidence="1">
    <location>
        <begin position="8"/>
        <end position="41"/>
    </location>
</feature>
<dbReference type="InterPro" id="IPR019734">
    <property type="entry name" value="TPR_rpt"/>
</dbReference>
<dbReference type="PROSITE" id="PS50293">
    <property type="entry name" value="TPR_REGION"/>
    <property type="match status" value="1"/>
</dbReference>
<dbReference type="PROSITE" id="PS50005">
    <property type="entry name" value="TPR"/>
    <property type="match status" value="1"/>
</dbReference>
<evidence type="ECO:0000313" key="2">
    <source>
        <dbReference type="EMBL" id="QAV33621.1"/>
    </source>
</evidence>
<accession>A0ABX5QSY1</accession>
<reference evidence="2 3" key="1">
    <citation type="submission" date="2018-01" db="EMBL/GenBank/DDBJ databases">
        <title>The whole genome sequencing and assembly of Fervidobacterium changbaicum CBS-1 strain.</title>
        <authorList>
            <person name="Kim J.-Y."/>
            <person name="Park M.-K."/>
            <person name="Yi H."/>
            <person name="Bahn Y.-S."/>
            <person name="Kim J.F."/>
            <person name="Lee D.-W."/>
        </authorList>
    </citation>
    <scope>NUCLEOTIDE SEQUENCE [LARGE SCALE GENOMIC DNA]</scope>
    <source>
        <strain evidence="2 3">CBS-1</strain>
    </source>
</reference>
<name>A0ABX5QSY1_9BACT</name>
<proteinExistence type="predicted"/>
<keyword evidence="3" id="KW-1185">Reference proteome</keyword>
<dbReference type="Gene3D" id="1.25.40.10">
    <property type="entry name" value="Tetratricopeptide repeat domain"/>
    <property type="match status" value="1"/>
</dbReference>